<dbReference type="PANTHER" id="PTHR19134">
    <property type="entry name" value="RECEPTOR-TYPE TYROSINE-PROTEIN PHOSPHATASE"/>
    <property type="match status" value="1"/>
</dbReference>
<evidence type="ECO:0000256" key="1">
    <source>
        <dbReference type="ARBA" id="ARBA00009580"/>
    </source>
</evidence>
<proteinExistence type="inferred from homology"/>
<evidence type="ECO:0000256" key="4">
    <source>
        <dbReference type="ARBA" id="ARBA00022912"/>
    </source>
</evidence>
<keyword evidence="7" id="KW-1185">Reference proteome</keyword>
<evidence type="ECO:0000256" key="3">
    <source>
        <dbReference type="ARBA" id="ARBA00022801"/>
    </source>
</evidence>
<dbReference type="Proteomes" id="UP000694844">
    <property type="component" value="Chromosome 6"/>
</dbReference>
<dbReference type="EC" id="3.1.3.48" evidence="2"/>
<feature type="transmembrane region" description="Helical" evidence="5">
    <location>
        <begin position="289"/>
        <end position="311"/>
    </location>
</feature>
<dbReference type="Pfam" id="PF00102">
    <property type="entry name" value="Y_phosphatase"/>
    <property type="match status" value="1"/>
</dbReference>
<keyword evidence="5" id="KW-0472">Membrane</keyword>
<organism evidence="7 8">
    <name type="scientific">Crassostrea virginica</name>
    <name type="common">Eastern oyster</name>
    <dbReference type="NCBI Taxonomy" id="6565"/>
    <lineage>
        <taxon>Eukaryota</taxon>
        <taxon>Metazoa</taxon>
        <taxon>Spiralia</taxon>
        <taxon>Lophotrochozoa</taxon>
        <taxon>Mollusca</taxon>
        <taxon>Bivalvia</taxon>
        <taxon>Autobranchia</taxon>
        <taxon>Pteriomorphia</taxon>
        <taxon>Ostreida</taxon>
        <taxon>Ostreoidea</taxon>
        <taxon>Ostreidae</taxon>
        <taxon>Crassostrea</taxon>
    </lineage>
</organism>
<dbReference type="InterPro" id="IPR000242">
    <property type="entry name" value="PTP_cat"/>
</dbReference>
<dbReference type="SUPFAM" id="SSF52799">
    <property type="entry name" value="(Phosphotyrosine protein) phosphatases II"/>
    <property type="match status" value="1"/>
</dbReference>
<name>A0A8B8AD90_CRAVI</name>
<evidence type="ECO:0000313" key="7">
    <source>
        <dbReference type="Proteomes" id="UP000694844"/>
    </source>
</evidence>
<dbReference type="Gene3D" id="3.90.190.10">
    <property type="entry name" value="Protein tyrosine phosphatase superfamily"/>
    <property type="match status" value="1"/>
</dbReference>
<dbReference type="InterPro" id="IPR029021">
    <property type="entry name" value="Prot-tyrosine_phosphatase-like"/>
</dbReference>
<feature type="domain" description="Tyrosine-protein phosphatase" evidence="6">
    <location>
        <begin position="392"/>
        <end position="530"/>
    </location>
</feature>
<dbReference type="GO" id="GO:0004725">
    <property type="term" value="F:protein tyrosine phosphatase activity"/>
    <property type="evidence" value="ECO:0007669"/>
    <property type="project" value="UniProtKB-EC"/>
</dbReference>
<dbReference type="SMART" id="SM00194">
    <property type="entry name" value="PTPc"/>
    <property type="match status" value="1"/>
</dbReference>
<accession>A0A8B8AD90</accession>
<protein>
    <recommendedName>
        <fullName evidence="2">protein-tyrosine-phosphatase</fullName>
        <ecNumber evidence="2">3.1.3.48</ecNumber>
    </recommendedName>
</protein>
<gene>
    <name evidence="8" type="primary">LOC111100658</name>
</gene>
<dbReference type="AlphaFoldDB" id="A0A8B8AD90"/>
<dbReference type="KEGG" id="cvn:111100658"/>
<keyword evidence="3" id="KW-0378">Hydrolase</keyword>
<evidence type="ECO:0000256" key="5">
    <source>
        <dbReference type="SAM" id="Phobius"/>
    </source>
</evidence>
<keyword evidence="4" id="KW-0904">Protein phosphatase</keyword>
<dbReference type="GeneID" id="111100658"/>
<reference evidence="8" key="1">
    <citation type="submission" date="2025-08" db="UniProtKB">
        <authorList>
            <consortium name="RefSeq"/>
        </authorList>
    </citation>
    <scope>IDENTIFICATION</scope>
    <source>
        <tissue evidence="8">Whole sample</tissue>
    </source>
</reference>
<dbReference type="InterPro" id="IPR050348">
    <property type="entry name" value="Protein-Tyr_Phosphatase"/>
</dbReference>
<dbReference type="PRINTS" id="PR00700">
    <property type="entry name" value="PRTYPHPHTASE"/>
</dbReference>
<dbReference type="RefSeq" id="XP_022288453.1">
    <property type="nucleotide sequence ID" value="XM_022432745.1"/>
</dbReference>
<dbReference type="OrthoDB" id="6214221at2759"/>
<sequence>MDNLLAANTEYCILVESDNSLNVTCTGDPFSTKTTTSPLLSTVTSAEITQTTVFLANVNGFSECYRKATANSIPVALLCFNNQATGSQIVIDGSRAKESSTKDCQCKITSDNATQLNFSSYSNIQPGVACGSTVSFVVGWTYAPQNCFVSNVHIPYAPPTLVEMENVLSANTDYCIFVESDNSLNVSCTGDQFSMKTTTSRLLSTVTSAETTQTTDAAESTEVSTFTISYEQQKSTTTLPPNLSVFVTPQSDTTATNGGTISSTWKNSDTSVPMGLDRGTGFNVEDPNFIFGVVGAVVAIGIVVTVSMLIIRRRRAECKQKIDMNVENDDNQYAEIDSLPNFTTFSEIPQTYENEVAKEASKAVKNPTDGNIMIPDLLSKIISLEKDSRMGFTEEFRSISPKLDISGTSNEQLQQDISQNRFSTTVSHEKSRVHLQDASCSKYCNANFIKNTFGKRAYIASQGPSRETVHRFWQLVWQERLTVIVDLEENKGGEQYWPYLLNGECRFGSFHIRLNSKKDYANFALHKLELYHERIWDW</sequence>
<evidence type="ECO:0000259" key="6">
    <source>
        <dbReference type="PROSITE" id="PS50055"/>
    </source>
</evidence>
<keyword evidence="5" id="KW-1133">Transmembrane helix</keyword>
<keyword evidence="5" id="KW-0812">Transmembrane</keyword>
<dbReference type="PROSITE" id="PS50055">
    <property type="entry name" value="TYR_PHOSPHATASE_PTP"/>
    <property type="match status" value="1"/>
</dbReference>
<dbReference type="PANTHER" id="PTHR19134:SF562">
    <property type="entry name" value="PROTEIN-TYROSINE-PHOSPHATASE"/>
    <property type="match status" value="1"/>
</dbReference>
<comment type="similarity">
    <text evidence="1">Belongs to the protein-tyrosine phosphatase family.</text>
</comment>
<evidence type="ECO:0000256" key="2">
    <source>
        <dbReference type="ARBA" id="ARBA00013064"/>
    </source>
</evidence>
<evidence type="ECO:0000313" key="8">
    <source>
        <dbReference type="RefSeq" id="XP_022288453.1"/>
    </source>
</evidence>